<comment type="caution">
    <text evidence="1">The sequence shown here is derived from an EMBL/GenBank/DDBJ whole genome shotgun (WGS) entry which is preliminary data.</text>
</comment>
<accession>A0A398DVF8</accession>
<evidence type="ECO:0000313" key="1">
    <source>
        <dbReference type="EMBL" id="RIE10498.1"/>
    </source>
</evidence>
<dbReference type="Proteomes" id="UP000266489">
    <property type="component" value="Unassembled WGS sequence"/>
</dbReference>
<dbReference type="Proteomes" id="UP000266260">
    <property type="component" value="Unassembled WGS sequence"/>
</dbReference>
<dbReference type="OrthoDB" id="9804533at2"/>
<evidence type="ECO:0000313" key="3">
    <source>
        <dbReference type="Proteomes" id="UP000266260"/>
    </source>
</evidence>
<protein>
    <submittedName>
        <fullName evidence="1">Uncharacterized protein</fullName>
    </submittedName>
</protein>
<dbReference type="RefSeq" id="WP_119119261.1">
    <property type="nucleotide sequence ID" value="NZ_QXIT01000023.1"/>
</dbReference>
<name>A0A398DE05_9BACT</name>
<dbReference type="InterPro" id="IPR059222">
    <property type="entry name" value="NGO0469-like"/>
</dbReference>
<evidence type="ECO:0000313" key="2">
    <source>
        <dbReference type="EMBL" id="RIE15274.1"/>
    </source>
</evidence>
<dbReference type="AlphaFoldDB" id="A0A398DE05"/>
<keyword evidence="3" id="KW-1185">Reference proteome</keyword>
<dbReference type="EMBL" id="QXIT01000023">
    <property type="protein sequence ID" value="RIE10498.1"/>
    <property type="molecule type" value="Genomic_DNA"/>
</dbReference>
<dbReference type="NCBIfam" id="NF046043">
    <property type="entry name" value="rep_init_NGO0469"/>
    <property type="match status" value="1"/>
</dbReference>
<accession>A0A398DE05</accession>
<gene>
    <name evidence="2" type="ORF">SMC5_01170</name>
    <name evidence="1" type="ORF">SMC6_01190</name>
</gene>
<organism evidence="1 3">
    <name type="scientific">Candidatus Cryosericum odellii</name>
    <dbReference type="NCBI Taxonomy" id="2290917"/>
    <lineage>
        <taxon>Bacteria</taxon>
        <taxon>Pseudomonadati</taxon>
        <taxon>Caldisericota/Cryosericota group</taxon>
        <taxon>Candidatus Cryosericota</taxon>
        <taxon>Candidatus Cryosericia</taxon>
        <taxon>Candidatus Cryosericales</taxon>
        <taxon>Candidatus Cryosericaceae</taxon>
        <taxon>Candidatus Cryosericum</taxon>
    </lineage>
</organism>
<dbReference type="EMBL" id="QXIU01000030">
    <property type="protein sequence ID" value="RIE15274.1"/>
    <property type="molecule type" value="Genomic_DNA"/>
</dbReference>
<reference evidence="3 4" key="1">
    <citation type="submission" date="2018-09" db="EMBL/GenBank/DDBJ databases">
        <title>Discovery and Ecogenomic Context for Candidatus Cryosericales, a Global Caldiserica Order Active in Thawing Permafrost.</title>
        <authorList>
            <person name="Martinez M.A."/>
            <person name="Woodcroft B.J."/>
            <person name="Ignacio Espinoza J.C."/>
            <person name="Zayed A."/>
            <person name="Singleton C.M."/>
            <person name="Boyd J."/>
            <person name="Li Y.-F."/>
            <person name="Purvine S."/>
            <person name="Maughan H."/>
            <person name="Hodgkins S.B."/>
            <person name="Anderson D."/>
            <person name="Sederholm M."/>
            <person name="Temperton B."/>
            <person name="Saleska S.R."/>
            <person name="Tyson G.W."/>
            <person name="Rich V.I."/>
        </authorList>
    </citation>
    <scope>NUCLEOTIDE SEQUENCE [LARGE SCALE GENOMIC DNA]</scope>
    <source>
        <strain evidence="2 4">SMC5</strain>
        <strain evidence="1 3">SMC6</strain>
    </source>
</reference>
<proteinExistence type="predicted"/>
<evidence type="ECO:0000313" key="4">
    <source>
        <dbReference type="Proteomes" id="UP000266489"/>
    </source>
</evidence>
<sequence length="188" mass="20394">MGLIAKNEVGEKGVIPAGTHVARCYGVIDLGTQYSEKFGRWANKIMIQFELPADLTDDGRPSVISKTYTLSLNDKASLKKDLESWLGRPVTADEKRDGFALGSMLGAACLLSILHGENAEKAYAYIAGVMSVPEGMVVPDAVNPVVLYDIDNGEDAVYAKLSDWVKNLIQQSREFKGDKEPAKTPASE</sequence>